<dbReference type="OMA" id="ALYVACM"/>
<dbReference type="EMBL" id="LUGG01000005">
    <property type="protein sequence ID" value="OBZ74541.1"/>
    <property type="molecule type" value="Genomic_DNA"/>
</dbReference>
<evidence type="ECO:0000313" key="1">
    <source>
        <dbReference type="EMBL" id="OBZ74541.1"/>
    </source>
</evidence>
<proteinExistence type="predicted"/>
<protein>
    <submittedName>
        <fullName evidence="1">Uncharacterized protein</fullName>
    </submittedName>
</protein>
<reference evidence="1 2" key="1">
    <citation type="submission" date="2016-03" db="EMBL/GenBank/DDBJ databases">
        <title>Whole genome sequencing of Grifola frondosa 9006-11.</title>
        <authorList>
            <person name="Min B."/>
            <person name="Park H."/>
            <person name="Kim J.-G."/>
            <person name="Cho H."/>
            <person name="Oh Y.-L."/>
            <person name="Kong W.-S."/>
            <person name="Choi I.-G."/>
        </authorList>
    </citation>
    <scope>NUCLEOTIDE SEQUENCE [LARGE SCALE GENOMIC DNA]</scope>
    <source>
        <strain evidence="1 2">9006-11</strain>
    </source>
</reference>
<dbReference type="AlphaFoldDB" id="A0A1C7MC67"/>
<accession>A0A1C7MC67</accession>
<sequence>MVIIDEKMILPPPPPYVADGPVSPPPFPCQFPRDAPTLVTLPSHLLLRIVYETFPQGRVEKQRKLLYWLTMSLRLVSRALYVACMHVLRSTYLPAYTSLIRAPYTSDPFPLSTPSPLQPDASISQIQSVQRETNVLDLFLVLKVREDVWADDSSLHLEREESFKDLFDLMQPRSRVEDLIRIYGVREGVVALRPPIPLKSKNTSGTLQPLAFSALSIAFSPRVVGLVLTTRERKRTIVEVARTREETLETSAKKLVKELRRWLRGSSGHTTR</sequence>
<comment type="caution">
    <text evidence="1">The sequence shown here is derived from an EMBL/GenBank/DDBJ whole genome shotgun (WGS) entry which is preliminary data.</text>
</comment>
<dbReference type="STRING" id="5627.A0A1C7MC67"/>
<organism evidence="1 2">
    <name type="scientific">Grifola frondosa</name>
    <name type="common">Maitake</name>
    <name type="synonym">Polyporus frondosus</name>
    <dbReference type="NCBI Taxonomy" id="5627"/>
    <lineage>
        <taxon>Eukaryota</taxon>
        <taxon>Fungi</taxon>
        <taxon>Dikarya</taxon>
        <taxon>Basidiomycota</taxon>
        <taxon>Agaricomycotina</taxon>
        <taxon>Agaricomycetes</taxon>
        <taxon>Polyporales</taxon>
        <taxon>Grifolaceae</taxon>
        <taxon>Grifola</taxon>
    </lineage>
</organism>
<dbReference type="OrthoDB" id="2536866at2759"/>
<keyword evidence="2" id="KW-1185">Reference proteome</keyword>
<gene>
    <name evidence="1" type="ORF">A0H81_05199</name>
</gene>
<name>A0A1C7MC67_GRIFR</name>
<evidence type="ECO:0000313" key="2">
    <source>
        <dbReference type="Proteomes" id="UP000092993"/>
    </source>
</evidence>
<dbReference type="Proteomes" id="UP000092993">
    <property type="component" value="Unassembled WGS sequence"/>
</dbReference>